<proteinExistence type="predicted"/>
<dbReference type="Proteomes" id="UP000269154">
    <property type="component" value="Unassembled WGS sequence"/>
</dbReference>
<sequence>MNWQEKAETFWSQGYLLLEDFFQEAFMDELNAEVLAHFGLNPDWEHSLDFIEKSELMTEALRRFAAEFCISSSRSRLRAIPPIKHSEIPNDLSQLARLFIRYPGR</sequence>
<gene>
    <name evidence="1" type="ORF">D5R40_34640</name>
</gene>
<protein>
    <submittedName>
        <fullName evidence="1">Uncharacterized protein</fullName>
    </submittedName>
</protein>
<dbReference type="OrthoDB" id="9791262at2"/>
<evidence type="ECO:0000313" key="1">
    <source>
        <dbReference type="EMBL" id="RQH13039.1"/>
    </source>
</evidence>
<dbReference type="AlphaFoldDB" id="A0A3N6NAX6"/>
<evidence type="ECO:0000313" key="2">
    <source>
        <dbReference type="Proteomes" id="UP000269154"/>
    </source>
</evidence>
<accession>A0A3N6NAX6</accession>
<dbReference type="RefSeq" id="WP_124155915.1">
    <property type="nucleotide sequence ID" value="NZ_CAWOLW010000596.1"/>
</dbReference>
<keyword evidence="2" id="KW-1185">Reference proteome</keyword>
<reference evidence="1 2" key="1">
    <citation type="journal article" date="2018" name="ACS Chem. Biol.">
        <title>Ketoreductase domain dysfunction expands chemodiversity: malyngamide biosynthesis in the cyanobacterium Okeania hirsuta.</title>
        <authorList>
            <person name="Moss N.A."/>
            <person name="Leao T."/>
            <person name="Rankin M."/>
            <person name="McCullough T.M."/>
            <person name="Qu P."/>
            <person name="Korobeynikov A."/>
            <person name="Smith J.L."/>
            <person name="Gerwick L."/>
            <person name="Gerwick W.H."/>
        </authorList>
    </citation>
    <scope>NUCLEOTIDE SEQUENCE [LARGE SCALE GENOMIC DNA]</scope>
    <source>
        <strain evidence="1 2">PAB10Feb10-1</strain>
    </source>
</reference>
<dbReference type="EMBL" id="RCBY01000635">
    <property type="protein sequence ID" value="RQH13039.1"/>
    <property type="molecule type" value="Genomic_DNA"/>
</dbReference>
<organism evidence="1 2">
    <name type="scientific">Okeania hirsuta</name>
    <dbReference type="NCBI Taxonomy" id="1458930"/>
    <lineage>
        <taxon>Bacteria</taxon>
        <taxon>Bacillati</taxon>
        <taxon>Cyanobacteriota</taxon>
        <taxon>Cyanophyceae</taxon>
        <taxon>Oscillatoriophycideae</taxon>
        <taxon>Oscillatoriales</taxon>
        <taxon>Microcoleaceae</taxon>
        <taxon>Okeania</taxon>
    </lineage>
</organism>
<comment type="caution">
    <text evidence="1">The sequence shown here is derived from an EMBL/GenBank/DDBJ whole genome shotgun (WGS) entry which is preliminary data.</text>
</comment>
<name>A0A3N6NAX6_9CYAN</name>